<dbReference type="Pfam" id="PF03062">
    <property type="entry name" value="MBOAT"/>
    <property type="match status" value="1"/>
</dbReference>
<feature type="transmembrane region" description="Helical" evidence="8">
    <location>
        <begin position="405"/>
        <end position="428"/>
    </location>
</feature>
<evidence type="ECO:0000256" key="3">
    <source>
        <dbReference type="ARBA" id="ARBA00022475"/>
    </source>
</evidence>
<reference evidence="10" key="1">
    <citation type="submission" date="2016-10" db="EMBL/GenBank/DDBJ databases">
        <authorList>
            <person name="Varghese N."/>
            <person name="Submissions S."/>
        </authorList>
    </citation>
    <scope>NUCLEOTIDE SEQUENCE [LARGE SCALE GENOMIC DNA]</scope>
    <source>
        <strain evidence="10">DSM 23925</strain>
    </source>
</reference>
<dbReference type="STRING" id="649333.SAMN04487989_105102"/>
<feature type="transmembrane region" description="Helical" evidence="8">
    <location>
        <begin position="312"/>
        <end position="345"/>
    </location>
</feature>
<protein>
    <submittedName>
        <fullName evidence="9">Alginate O-acetyltransferase complex protein AlgI</fullName>
    </submittedName>
</protein>
<keyword evidence="6 7" id="KW-0472">Membrane</keyword>
<evidence type="ECO:0000313" key="10">
    <source>
        <dbReference type="Proteomes" id="UP000198705"/>
    </source>
</evidence>
<feature type="transmembrane region" description="Helical" evidence="8">
    <location>
        <begin position="6"/>
        <end position="21"/>
    </location>
</feature>
<dbReference type="RefSeq" id="WP_092208870.1">
    <property type="nucleotide sequence ID" value="NZ_FOVN01000005.1"/>
</dbReference>
<keyword evidence="7" id="KW-0012">Acyltransferase</keyword>
<comment type="subcellular location">
    <subcellularLocation>
        <location evidence="1">Cell membrane</location>
        <topology evidence="1">Multi-pass membrane protein</topology>
    </subcellularLocation>
</comment>
<keyword evidence="7 9" id="KW-0808">Transferase</keyword>
<dbReference type="PIRSF" id="PIRSF500217">
    <property type="entry name" value="AlgI"/>
    <property type="match status" value="1"/>
</dbReference>
<keyword evidence="5 8" id="KW-1133">Transmembrane helix</keyword>
<feature type="transmembrane region" description="Helical" evidence="8">
    <location>
        <begin position="76"/>
        <end position="93"/>
    </location>
</feature>
<dbReference type="GO" id="GO:0042121">
    <property type="term" value="P:alginic acid biosynthetic process"/>
    <property type="evidence" value="ECO:0007669"/>
    <property type="project" value="InterPro"/>
</dbReference>
<dbReference type="InterPro" id="IPR024194">
    <property type="entry name" value="Ac/AlaTfrase_AlgI/DltB"/>
</dbReference>
<evidence type="ECO:0000256" key="2">
    <source>
        <dbReference type="ARBA" id="ARBA00010323"/>
    </source>
</evidence>
<evidence type="ECO:0000256" key="7">
    <source>
        <dbReference type="PIRNR" id="PIRNR016636"/>
    </source>
</evidence>
<feature type="transmembrane region" description="Helical" evidence="8">
    <location>
        <begin position="151"/>
        <end position="171"/>
    </location>
</feature>
<dbReference type="InterPro" id="IPR028362">
    <property type="entry name" value="AlgI"/>
</dbReference>
<dbReference type="EMBL" id="FOVN01000005">
    <property type="protein sequence ID" value="SFN86830.1"/>
    <property type="molecule type" value="Genomic_DNA"/>
</dbReference>
<feature type="transmembrane region" description="Helical" evidence="8">
    <location>
        <begin position="440"/>
        <end position="458"/>
    </location>
</feature>
<dbReference type="Proteomes" id="UP000198705">
    <property type="component" value="Unassembled WGS sequence"/>
</dbReference>
<evidence type="ECO:0000256" key="8">
    <source>
        <dbReference type="SAM" id="Phobius"/>
    </source>
</evidence>
<feature type="transmembrane region" description="Helical" evidence="8">
    <location>
        <begin position="357"/>
        <end position="380"/>
    </location>
</feature>
<evidence type="ECO:0000256" key="4">
    <source>
        <dbReference type="ARBA" id="ARBA00022692"/>
    </source>
</evidence>
<dbReference type="OrthoDB" id="9805788at2"/>
<dbReference type="GO" id="GO:0016746">
    <property type="term" value="F:acyltransferase activity"/>
    <property type="evidence" value="ECO:0007669"/>
    <property type="project" value="UniProtKB-KW"/>
</dbReference>
<dbReference type="PANTHER" id="PTHR13285">
    <property type="entry name" value="ACYLTRANSFERASE"/>
    <property type="match status" value="1"/>
</dbReference>
<dbReference type="AlphaFoldDB" id="A0A1I5CII8"/>
<dbReference type="InterPro" id="IPR004299">
    <property type="entry name" value="MBOAT_fam"/>
</dbReference>
<proteinExistence type="inferred from homology"/>
<evidence type="ECO:0000256" key="6">
    <source>
        <dbReference type="ARBA" id="ARBA00023136"/>
    </source>
</evidence>
<comment type="similarity">
    <text evidence="2 7">Belongs to the membrane-bound acyltransferase family.</text>
</comment>
<dbReference type="InterPro" id="IPR051085">
    <property type="entry name" value="MB_O-acyltransferase"/>
</dbReference>
<dbReference type="PIRSF" id="PIRSF016636">
    <property type="entry name" value="AlgI_DltB"/>
    <property type="match status" value="1"/>
</dbReference>
<evidence type="ECO:0000313" key="9">
    <source>
        <dbReference type="EMBL" id="SFN86830.1"/>
    </source>
</evidence>
<sequence>MLFNSLSFIVFLLLVLALYYLKIFNWTSKKRMLLIASYVFYGLWNPPLVILLWISTVVDWTAGNKLAVEENSRKRKLWLLLSLFVNLGFLAFFKYGNFLLDNFTVAIHAIGINFEPQPMDIILPMGISFYTFQTMSYTIDMYHKKIKPARTFLDFALYVTFFPQLVAGPIVRAQDLISQFYEEKKATVNQFIWGVFLLTIGLFQKVVLADTLLADTSDTVFGSKEILHGLDAWTGTLAFSGQIFFDFAGYSTCAIGIALMLGINLPDNFRYPYASIGFSDLWKRWHISLSSWLRDYLYIPLGGNKNGITRMYAALMITMLLGGLWHGAAWTFVIWGALHGLYLIIERLLRTRIHIKINSFNGVLLAILTYTLVNFTWVFFRAREFSTAKNMINSMFFMNTDGIKILQSFEIIKVFILISLLFICHWFMRNTSMKTVSQKISPILLGIVWAMMLFLIAISQGSGEQFIYFQF</sequence>
<keyword evidence="4 8" id="KW-0812">Transmembrane</keyword>
<evidence type="ECO:0000256" key="1">
    <source>
        <dbReference type="ARBA" id="ARBA00004651"/>
    </source>
</evidence>
<accession>A0A1I5CII8</accession>
<dbReference type="PANTHER" id="PTHR13285:SF18">
    <property type="entry name" value="PROTEIN-CYSTEINE N-PALMITOYLTRANSFERASE RASP"/>
    <property type="match status" value="1"/>
</dbReference>
<name>A0A1I5CII8_9FLAO</name>
<evidence type="ECO:0000256" key="5">
    <source>
        <dbReference type="ARBA" id="ARBA00022989"/>
    </source>
</evidence>
<feature type="transmembrane region" description="Helical" evidence="8">
    <location>
        <begin position="191"/>
        <end position="214"/>
    </location>
</feature>
<dbReference type="GO" id="GO:0005886">
    <property type="term" value="C:plasma membrane"/>
    <property type="evidence" value="ECO:0007669"/>
    <property type="project" value="UniProtKB-SubCell"/>
</dbReference>
<feature type="transmembrane region" description="Helical" evidence="8">
    <location>
        <begin position="243"/>
        <end position="263"/>
    </location>
</feature>
<gene>
    <name evidence="9" type="ORF">SAMN04487989_105102</name>
</gene>
<keyword evidence="3 7" id="KW-1003">Cell membrane</keyword>
<feature type="transmembrane region" description="Helical" evidence="8">
    <location>
        <begin position="33"/>
        <end position="56"/>
    </location>
</feature>
<organism evidence="9 10">
    <name type="scientific">Bizionia echini</name>
    <dbReference type="NCBI Taxonomy" id="649333"/>
    <lineage>
        <taxon>Bacteria</taxon>
        <taxon>Pseudomonadati</taxon>
        <taxon>Bacteroidota</taxon>
        <taxon>Flavobacteriia</taxon>
        <taxon>Flavobacteriales</taxon>
        <taxon>Flavobacteriaceae</taxon>
        <taxon>Bizionia</taxon>
    </lineage>
</organism>
<keyword evidence="10" id="KW-1185">Reference proteome</keyword>